<evidence type="ECO:0000313" key="2">
    <source>
        <dbReference type="EMBL" id="OGZ61004.1"/>
    </source>
</evidence>
<reference evidence="2 3" key="1">
    <citation type="journal article" date="2016" name="Nat. Commun.">
        <title>Thousands of microbial genomes shed light on interconnected biogeochemical processes in an aquifer system.</title>
        <authorList>
            <person name="Anantharaman K."/>
            <person name="Brown C.T."/>
            <person name="Hug L.A."/>
            <person name="Sharon I."/>
            <person name="Castelle C.J."/>
            <person name="Probst A.J."/>
            <person name="Thomas B.C."/>
            <person name="Singh A."/>
            <person name="Wilkins M.J."/>
            <person name="Karaoz U."/>
            <person name="Brodie E.L."/>
            <person name="Williams K.H."/>
            <person name="Hubbard S.S."/>
            <person name="Banfield J.F."/>
        </authorList>
    </citation>
    <scope>NUCLEOTIDE SEQUENCE [LARGE SCALE GENOMIC DNA]</scope>
</reference>
<feature type="transmembrane region" description="Helical" evidence="1">
    <location>
        <begin position="108"/>
        <end position="128"/>
    </location>
</feature>
<accession>A0A1G2HEV2</accession>
<feature type="transmembrane region" description="Helical" evidence="1">
    <location>
        <begin position="6"/>
        <end position="29"/>
    </location>
</feature>
<proteinExistence type="predicted"/>
<gene>
    <name evidence="2" type="ORF">A2919_00700</name>
</gene>
<keyword evidence="1" id="KW-0472">Membrane</keyword>
<keyword evidence="1" id="KW-0812">Transmembrane</keyword>
<feature type="transmembrane region" description="Helical" evidence="1">
    <location>
        <begin position="140"/>
        <end position="162"/>
    </location>
</feature>
<dbReference type="EMBL" id="MHOH01000009">
    <property type="protein sequence ID" value="OGZ61004.1"/>
    <property type="molecule type" value="Genomic_DNA"/>
</dbReference>
<comment type="caution">
    <text evidence="2">The sequence shown here is derived from an EMBL/GenBank/DDBJ whole genome shotgun (WGS) entry which is preliminary data.</text>
</comment>
<name>A0A1G2HEV2_9BACT</name>
<dbReference type="Proteomes" id="UP000178835">
    <property type="component" value="Unassembled WGS sequence"/>
</dbReference>
<feature type="transmembrane region" description="Helical" evidence="1">
    <location>
        <begin position="169"/>
        <end position="192"/>
    </location>
</feature>
<feature type="transmembrane region" description="Helical" evidence="1">
    <location>
        <begin position="73"/>
        <end position="96"/>
    </location>
</feature>
<protein>
    <recommendedName>
        <fullName evidence="4">Histidine kinase N-terminal 7TM region domain-containing protein</fullName>
    </recommendedName>
</protein>
<dbReference type="AlphaFoldDB" id="A0A1G2HEV2"/>
<feature type="transmembrane region" description="Helical" evidence="1">
    <location>
        <begin position="41"/>
        <end position="61"/>
    </location>
</feature>
<evidence type="ECO:0008006" key="4">
    <source>
        <dbReference type="Google" id="ProtNLM"/>
    </source>
</evidence>
<keyword evidence="1" id="KW-1133">Transmembrane helix</keyword>
<organism evidence="2 3">
    <name type="scientific">Candidatus Spechtbacteria bacterium RIFCSPLOWO2_01_FULL_43_12</name>
    <dbReference type="NCBI Taxonomy" id="1802162"/>
    <lineage>
        <taxon>Bacteria</taxon>
        <taxon>Candidatus Spechtiibacteriota</taxon>
    </lineage>
</organism>
<evidence type="ECO:0000256" key="1">
    <source>
        <dbReference type="SAM" id="Phobius"/>
    </source>
</evidence>
<evidence type="ECO:0000313" key="3">
    <source>
        <dbReference type="Proteomes" id="UP000178835"/>
    </source>
</evidence>
<sequence length="242" mass="27761">MTQYLAASFSVLFPGLAFVLGLLASMYLFAEWVRYHRRPHFSLYWALALFLMYWFQVPVILSNLGKTIVQSEFNFFFAITFPITFVALVFIYLGVLDAIKFQMRPITKLLFGAWVISALIFFVQQFIVQDGVIQNHVLPLVGNIAFYGPIRTLIILTLVFWLRNTKNKALYGILGALAIIGESVIGLVRNFLIIKNVIQYPPEFWYIVLSGLDIFFILQTASIILLVAGFTLFTKVRKEQHN</sequence>
<feature type="transmembrane region" description="Helical" evidence="1">
    <location>
        <begin position="204"/>
        <end position="233"/>
    </location>
</feature>